<comment type="caution">
    <text evidence="1">The sequence shown here is derived from an EMBL/GenBank/DDBJ whole genome shotgun (WGS) entry which is preliminary data.</text>
</comment>
<keyword evidence="2" id="KW-1185">Reference proteome</keyword>
<name>A0ABS8CGP9_9RHOB</name>
<dbReference type="InterPro" id="IPR045514">
    <property type="entry name" value="DUF6478"/>
</dbReference>
<evidence type="ECO:0000313" key="2">
    <source>
        <dbReference type="Proteomes" id="UP001198571"/>
    </source>
</evidence>
<evidence type="ECO:0000313" key="1">
    <source>
        <dbReference type="EMBL" id="MCB5408548.1"/>
    </source>
</evidence>
<dbReference type="Pfam" id="PF20086">
    <property type="entry name" value="DUF6478"/>
    <property type="match status" value="1"/>
</dbReference>
<accession>A0ABS8CGP9</accession>
<dbReference type="EMBL" id="JACDXX010000001">
    <property type="protein sequence ID" value="MCB5408548.1"/>
    <property type="molecule type" value="Genomic_DNA"/>
</dbReference>
<dbReference type="RefSeq" id="WP_226933422.1">
    <property type="nucleotide sequence ID" value="NZ_JACDXX010000001.1"/>
</dbReference>
<proteinExistence type="predicted"/>
<gene>
    <name evidence="1" type="ORF">H0485_00815</name>
</gene>
<organism evidence="1 2">
    <name type="scientific">Pseudogemmobacter faecipullorum</name>
    <dbReference type="NCBI Taxonomy" id="2755041"/>
    <lineage>
        <taxon>Bacteria</taxon>
        <taxon>Pseudomonadati</taxon>
        <taxon>Pseudomonadota</taxon>
        <taxon>Alphaproteobacteria</taxon>
        <taxon>Rhodobacterales</taxon>
        <taxon>Paracoccaceae</taxon>
        <taxon>Pseudogemmobacter</taxon>
    </lineage>
</organism>
<sequence length="257" mass="29132">MASRLQLWLNRIILERALARWRGNAARVPEMSLRELRGLRAMAQQTRQALDQMALEAGFRLAQPLQGEAMRRHQAGTDWHWRPDPWRGPLPRPGLTVSAGRSDLSEGTTLFHDCRQPEICLRQLSNSGAGDAAPCALRLEVFRFDGSFLSLVLDLPASAAEGLKLRHLIRLEAQIDSDKPRPVYVRLNIKHGPNVEQISRQLELQDGLMSVDFDMAYSGVNEKRIEKLWIDLIFDDPAMSQITLRDLTVSRRPRAAL</sequence>
<protein>
    <submittedName>
        <fullName evidence="1">Uncharacterized protein</fullName>
    </submittedName>
</protein>
<reference evidence="1 2" key="1">
    <citation type="submission" date="2020-07" db="EMBL/GenBank/DDBJ databases">
        <title>Pseudogemmobacter sp. nov., isolated from poultry manure in Taiwan.</title>
        <authorList>
            <person name="Lin S.-Y."/>
            <person name="Tang Y.-S."/>
            <person name="Young C.-C."/>
        </authorList>
    </citation>
    <scope>NUCLEOTIDE SEQUENCE [LARGE SCALE GENOMIC DNA]</scope>
    <source>
        <strain evidence="1 2">CC-YST710</strain>
    </source>
</reference>
<dbReference type="Proteomes" id="UP001198571">
    <property type="component" value="Unassembled WGS sequence"/>
</dbReference>